<evidence type="ECO:0000256" key="7">
    <source>
        <dbReference type="ARBA" id="ARBA00023002"/>
    </source>
</evidence>
<comment type="cofactor">
    <cofactor evidence="1">
        <name>L-ascorbate</name>
        <dbReference type="ChEBI" id="CHEBI:38290"/>
    </cofactor>
</comment>
<dbReference type="InterPro" id="IPR017907">
    <property type="entry name" value="Znf_RING_CS"/>
</dbReference>
<keyword evidence="13" id="KW-1185">Reference proteome</keyword>
<evidence type="ECO:0000256" key="1">
    <source>
        <dbReference type="ARBA" id="ARBA00001961"/>
    </source>
</evidence>
<dbReference type="SUPFAM" id="SSF48403">
    <property type="entry name" value="Ankyrin repeat"/>
    <property type="match status" value="1"/>
</dbReference>
<evidence type="ECO:0000256" key="6">
    <source>
        <dbReference type="ARBA" id="ARBA00022964"/>
    </source>
</evidence>
<feature type="repeat" description="ANK" evidence="9">
    <location>
        <begin position="498"/>
        <end position="530"/>
    </location>
</feature>
<dbReference type="PANTHER" id="PTHR24173:SF27">
    <property type="entry name" value="ANKYRIN REPEAT AND SOCS BOX PROTEIN 1"/>
    <property type="match status" value="1"/>
</dbReference>
<evidence type="ECO:0000313" key="12">
    <source>
        <dbReference type="EMBL" id="KAL3792351.1"/>
    </source>
</evidence>
<keyword evidence="6" id="KW-0223">Dioxygenase</keyword>
<evidence type="ECO:0000256" key="3">
    <source>
        <dbReference type="ARBA" id="ARBA00022737"/>
    </source>
</evidence>
<evidence type="ECO:0000256" key="2">
    <source>
        <dbReference type="ARBA" id="ARBA00022723"/>
    </source>
</evidence>
<dbReference type="Gene3D" id="1.25.40.20">
    <property type="entry name" value="Ankyrin repeat-containing domain"/>
    <property type="match status" value="1"/>
</dbReference>
<dbReference type="EMBL" id="JALLPJ020000431">
    <property type="protein sequence ID" value="KAL3792351.1"/>
    <property type="molecule type" value="Genomic_DNA"/>
</dbReference>
<dbReference type="InterPro" id="IPR006620">
    <property type="entry name" value="Pro_4_hyd_alph"/>
</dbReference>
<feature type="domain" description="RING-type" evidence="11">
    <location>
        <begin position="301"/>
        <end position="352"/>
    </location>
</feature>
<dbReference type="AlphaFoldDB" id="A0ABD3PYQ7"/>
<dbReference type="Proteomes" id="UP001530400">
    <property type="component" value="Unassembled WGS sequence"/>
</dbReference>
<dbReference type="InterPro" id="IPR001841">
    <property type="entry name" value="Znf_RING"/>
</dbReference>
<keyword evidence="8 9" id="KW-0040">ANK repeat</keyword>
<keyword evidence="4 10" id="KW-0863">Zinc-finger</keyword>
<dbReference type="Pfam" id="PF13857">
    <property type="entry name" value="Ank_5"/>
    <property type="match status" value="1"/>
</dbReference>
<evidence type="ECO:0000259" key="11">
    <source>
        <dbReference type="PROSITE" id="PS50089"/>
    </source>
</evidence>
<dbReference type="GO" id="GO:0008270">
    <property type="term" value="F:zinc ion binding"/>
    <property type="evidence" value="ECO:0007669"/>
    <property type="project" value="UniProtKB-KW"/>
</dbReference>
<accession>A0ABD3PYQ7</accession>
<gene>
    <name evidence="12" type="ORF">ACHAWO_000901</name>
</gene>
<name>A0ABD3PYQ7_9STRA</name>
<reference evidence="12 13" key="1">
    <citation type="submission" date="2024-10" db="EMBL/GenBank/DDBJ databases">
        <title>Updated reference genomes for cyclostephanoid diatoms.</title>
        <authorList>
            <person name="Roberts W.R."/>
            <person name="Alverson A.J."/>
        </authorList>
    </citation>
    <scope>NUCLEOTIDE SEQUENCE [LARGE SCALE GENOMIC DNA]</scope>
    <source>
        <strain evidence="12 13">AJA010-31</strain>
    </source>
</reference>
<sequence>MGIESNSQQRWRTARERTRLKARYEIHSRIANVISHGTALELGSSSAECEAHNDHDAQLRRLNATLKYLQSIIKNDLSSFSIASLSRHQDILDGPLPSLPSRVVDSCGNDVNNSSKVDLSTGIPADGYCSLEQANAALACLLSTRDVNDATGSSLSGQIQPATLATSKFGRQFVTNRLLPYLAYCQDSAKVGGQITLLEYASLLGRHGIVGQLLLGGVDPTVCGYDCWQNDNDADALLQASRKVLALLHSLNDEKTPVIPLSLWSYIVRAVIDMRINGALLVVQPLQCDDARTPTRCDLNCRLCNTKQPSLLMFGPPCQHEFCESCLWLHLVQYVPNCINLNHVVVTCPCCQAESQGFQCCESARDLHHVENKIQNDTNEFSLEIHHESKHDSQEDASQLQIIYEQRRIESLTKFNQLPSTSSELKILTKNKKQAGHTKKKLRDPISATWYQALHPKISNHLSKDVRTDRFFKAVISSPQLVMCYLQSGIDVNMQNEYGQTPLYVACWRGSAVIVQCLLEYGADVNLAANGGGTCWGIAERWGRRNVLCILERYGRICRGVDSDCSCLMQGQSVQNNQQESEHENGTSADVTILIEPCKDHPGAGACIVDDSVSESDLQRLEQLGKSLPLVACDGSDDKMNITKSNDKVQYRPNRSYYCDSEQVIQDMLQPCIDAARIKLKSYRVDSDETVQTSSQDMTKAPPSSVFHHLRFLHYNQKGGLLPPHVDLCRVDDSSGHRSTHTFILYLTNCKSGGGTALLQHLSDPKVLAVAEPKRGRALIFPHMCPHSGQEVDSVPKILLRGEVVILS</sequence>
<evidence type="ECO:0000256" key="5">
    <source>
        <dbReference type="ARBA" id="ARBA00022833"/>
    </source>
</evidence>
<dbReference type="InterPro" id="IPR036770">
    <property type="entry name" value="Ankyrin_rpt-contain_sf"/>
</dbReference>
<keyword evidence="2" id="KW-0479">Metal-binding</keyword>
<dbReference type="InterPro" id="IPR044862">
    <property type="entry name" value="Pro_4_hyd_alph_FE2OG_OXY"/>
</dbReference>
<evidence type="ECO:0000256" key="8">
    <source>
        <dbReference type="ARBA" id="ARBA00023043"/>
    </source>
</evidence>
<protein>
    <recommendedName>
        <fullName evidence="11">RING-type domain-containing protein</fullName>
    </recommendedName>
</protein>
<dbReference type="PROSITE" id="PS50088">
    <property type="entry name" value="ANK_REPEAT"/>
    <property type="match status" value="1"/>
</dbReference>
<keyword evidence="5" id="KW-0862">Zinc</keyword>
<dbReference type="InterPro" id="IPR002110">
    <property type="entry name" value="Ankyrin_rpt"/>
</dbReference>
<dbReference type="GO" id="GO:0051213">
    <property type="term" value="F:dioxygenase activity"/>
    <property type="evidence" value="ECO:0007669"/>
    <property type="project" value="UniProtKB-KW"/>
</dbReference>
<evidence type="ECO:0000256" key="4">
    <source>
        <dbReference type="ARBA" id="ARBA00022771"/>
    </source>
</evidence>
<keyword evidence="7" id="KW-0560">Oxidoreductase</keyword>
<evidence type="ECO:0000256" key="9">
    <source>
        <dbReference type="PROSITE-ProRule" id="PRU00023"/>
    </source>
</evidence>
<evidence type="ECO:0000256" key="10">
    <source>
        <dbReference type="PROSITE-ProRule" id="PRU00175"/>
    </source>
</evidence>
<dbReference type="PROSITE" id="PS50297">
    <property type="entry name" value="ANK_REP_REGION"/>
    <property type="match status" value="1"/>
</dbReference>
<organism evidence="12 13">
    <name type="scientific">Cyclotella atomus</name>
    <dbReference type="NCBI Taxonomy" id="382360"/>
    <lineage>
        <taxon>Eukaryota</taxon>
        <taxon>Sar</taxon>
        <taxon>Stramenopiles</taxon>
        <taxon>Ochrophyta</taxon>
        <taxon>Bacillariophyta</taxon>
        <taxon>Coscinodiscophyceae</taxon>
        <taxon>Thalassiosirophycidae</taxon>
        <taxon>Stephanodiscales</taxon>
        <taxon>Stephanodiscaceae</taxon>
        <taxon>Cyclotella</taxon>
    </lineage>
</organism>
<dbReference type="Pfam" id="PF13640">
    <property type="entry name" value="2OG-FeII_Oxy_3"/>
    <property type="match status" value="1"/>
</dbReference>
<comment type="caution">
    <text evidence="12">The sequence shown here is derived from an EMBL/GenBank/DDBJ whole genome shotgun (WGS) entry which is preliminary data.</text>
</comment>
<dbReference type="PROSITE" id="PS00518">
    <property type="entry name" value="ZF_RING_1"/>
    <property type="match status" value="1"/>
</dbReference>
<proteinExistence type="predicted"/>
<dbReference type="SMART" id="SM00248">
    <property type="entry name" value="ANK"/>
    <property type="match status" value="2"/>
</dbReference>
<evidence type="ECO:0000313" key="13">
    <source>
        <dbReference type="Proteomes" id="UP001530400"/>
    </source>
</evidence>
<dbReference type="PANTHER" id="PTHR24173">
    <property type="entry name" value="ANKYRIN REPEAT CONTAINING"/>
    <property type="match status" value="1"/>
</dbReference>
<dbReference type="Gene3D" id="2.60.120.620">
    <property type="entry name" value="q2cbj1_9rhob like domain"/>
    <property type="match status" value="1"/>
</dbReference>
<dbReference type="PROSITE" id="PS50089">
    <property type="entry name" value="ZF_RING_2"/>
    <property type="match status" value="1"/>
</dbReference>
<keyword evidence="3" id="KW-0677">Repeat</keyword>
<dbReference type="SMART" id="SM00702">
    <property type="entry name" value="P4Hc"/>
    <property type="match status" value="1"/>
</dbReference>